<protein>
    <submittedName>
        <fullName evidence="1">Uncharacterized protein</fullName>
    </submittedName>
</protein>
<name>A0A212LX30_9FIRM</name>
<dbReference type="EMBL" id="FMJE01000004">
    <property type="protein sequence ID" value="SCM82155.1"/>
    <property type="molecule type" value="Genomic_DNA"/>
</dbReference>
<gene>
    <name evidence="1" type="ORF">KL86SPO_40640</name>
</gene>
<proteinExistence type="predicted"/>
<organism evidence="1">
    <name type="scientific">uncultured Sporomusa sp</name>
    <dbReference type="NCBI Taxonomy" id="307249"/>
    <lineage>
        <taxon>Bacteria</taxon>
        <taxon>Bacillati</taxon>
        <taxon>Bacillota</taxon>
        <taxon>Negativicutes</taxon>
        <taxon>Selenomonadales</taxon>
        <taxon>Sporomusaceae</taxon>
        <taxon>Sporomusa</taxon>
        <taxon>environmental samples</taxon>
    </lineage>
</organism>
<reference evidence="1" key="1">
    <citation type="submission" date="2016-08" db="EMBL/GenBank/DDBJ databases">
        <authorList>
            <person name="Seilhamer J.J."/>
        </authorList>
    </citation>
    <scope>NUCLEOTIDE SEQUENCE</scope>
    <source>
        <strain evidence="1">86</strain>
    </source>
</reference>
<evidence type="ECO:0000313" key="1">
    <source>
        <dbReference type="EMBL" id="SCM82155.1"/>
    </source>
</evidence>
<accession>A0A212LX30</accession>
<dbReference type="AlphaFoldDB" id="A0A212LX30"/>
<sequence>MVEISTQYRYFPTYIPFMDNNFPPVNPENEVSPGTGNAIPGLTSFSLHQTKAASVHCRNSKIRLTC</sequence>